<evidence type="ECO:0000313" key="2">
    <source>
        <dbReference type="EMBL" id="MET3588238.1"/>
    </source>
</evidence>
<protein>
    <submittedName>
        <fullName evidence="2">MFS family permease</fullName>
    </submittedName>
</protein>
<dbReference type="RefSeq" id="WP_247245957.1">
    <property type="nucleotide sequence ID" value="NZ_JALJRA010000022.1"/>
</dbReference>
<keyword evidence="1" id="KW-0472">Membrane</keyword>
<evidence type="ECO:0000313" key="3">
    <source>
        <dbReference type="Proteomes" id="UP001549031"/>
    </source>
</evidence>
<dbReference type="Proteomes" id="UP001549031">
    <property type="component" value="Unassembled WGS sequence"/>
</dbReference>
<keyword evidence="3" id="KW-1185">Reference proteome</keyword>
<dbReference type="SUPFAM" id="SSF103473">
    <property type="entry name" value="MFS general substrate transporter"/>
    <property type="match status" value="1"/>
</dbReference>
<accession>A0ABV2HCG8</accession>
<feature type="transmembrane region" description="Helical" evidence="1">
    <location>
        <begin position="12"/>
        <end position="35"/>
    </location>
</feature>
<organism evidence="2 3">
    <name type="scientific">Pseudorhizobium tarimense</name>
    <dbReference type="NCBI Taxonomy" id="1079109"/>
    <lineage>
        <taxon>Bacteria</taxon>
        <taxon>Pseudomonadati</taxon>
        <taxon>Pseudomonadota</taxon>
        <taxon>Alphaproteobacteria</taxon>
        <taxon>Hyphomicrobiales</taxon>
        <taxon>Rhizobiaceae</taxon>
        <taxon>Rhizobium/Agrobacterium group</taxon>
        <taxon>Pseudorhizobium</taxon>
    </lineage>
</organism>
<keyword evidence="1" id="KW-0812">Transmembrane</keyword>
<reference evidence="2 3" key="1">
    <citation type="submission" date="2024-06" db="EMBL/GenBank/DDBJ databases">
        <title>Genomic Encyclopedia of Type Strains, Phase IV (KMG-IV): sequencing the most valuable type-strain genomes for metagenomic binning, comparative biology and taxonomic classification.</title>
        <authorList>
            <person name="Goeker M."/>
        </authorList>
    </citation>
    <scope>NUCLEOTIDE SEQUENCE [LARGE SCALE GENOMIC DNA]</scope>
    <source>
        <strain evidence="2 3">DSM 105042</strain>
    </source>
</reference>
<evidence type="ECO:0000256" key="1">
    <source>
        <dbReference type="SAM" id="Phobius"/>
    </source>
</evidence>
<dbReference type="EMBL" id="JBEPLJ010000021">
    <property type="protein sequence ID" value="MET3588238.1"/>
    <property type="molecule type" value="Genomic_DNA"/>
</dbReference>
<dbReference type="Gene3D" id="1.20.1250.20">
    <property type="entry name" value="MFS general substrate transporter like domains"/>
    <property type="match status" value="1"/>
</dbReference>
<proteinExistence type="predicted"/>
<gene>
    <name evidence="2" type="ORF">ABID21_004372</name>
</gene>
<name>A0ABV2HCG8_9HYPH</name>
<comment type="caution">
    <text evidence="2">The sequence shown here is derived from an EMBL/GenBank/DDBJ whole genome shotgun (WGS) entry which is preliminary data.</text>
</comment>
<sequence>MLLGAAPWFPGLALFAILFGFGCGLASIVGGTLPLELFGETGYGGRLGWVTAARQFSAALAPDLFAVALESLGPTAAVSIAIVCAAVAVVLFGLITLLRHRHAAVLQEAAAQI</sequence>
<feature type="transmembrane region" description="Helical" evidence="1">
    <location>
        <begin position="75"/>
        <end position="98"/>
    </location>
</feature>
<keyword evidence="1" id="KW-1133">Transmembrane helix</keyword>
<dbReference type="InterPro" id="IPR036259">
    <property type="entry name" value="MFS_trans_sf"/>
</dbReference>